<dbReference type="EMBL" id="UOEJ01000020">
    <property type="protein sequence ID" value="VAV91182.1"/>
    <property type="molecule type" value="Genomic_DNA"/>
</dbReference>
<evidence type="ECO:0000256" key="2">
    <source>
        <dbReference type="ARBA" id="ARBA00022723"/>
    </source>
</evidence>
<dbReference type="InterPro" id="IPR044147">
    <property type="entry name" value="UdgB-like"/>
</dbReference>
<keyword evidence="1" id="KW-0004">4Fe-4S</keyword>
<dbReference type="SUPFAM" id="SSF52141">
    <property type="entry name" value="Uracil-DNA glycosylase-like"/>
    <property type="match status" value="1"/>
</dbReference>
<dbReference type="SMART" id="SM00986">
    <property type="entry name" value="UDG"/>
    <property type="match status" value="1"/>
</dbReference>
<keyword evidence="3" id="KW-0227">DNA damage</keyword>
<dbReference type="GO" id="GO:0004844">
    <property type="term" value="F:uracil DNA N-glycosylase activity"/>
    <property type="evidence" value="ECO:0007669"/>
    <property type="project" value="InterPro"/>
</dbReference>
<dbReference type="InterPro" id="IPR005122">
    <property type="entry name" value="Uracil-DNA_glycosylase-like"/>
</dbReference>
<dbReference type="Pfam" id="PF03167">
    <property type="entry name" value="UDG"/>
    <property type="match status" value="1"/>
</dbReference>
<keyword evidence="7" id="KW-0234">DNA repair</keyword>
<protein>
    <recommendedName>
        <fullName evidence="9">Type-5 uracil-DNA glycosylase</fullName>
    </recommendedName>
</protein>
<dbReference type="PANTHER" id="PTHR33693:SF3">
    <property type="entry name" value="TYPE-5 URACIL-DNA GLYCOSYLASE"/>
    <property type="match status" value="1"/>
</dbReference>
<evidence type="ECO:0000256" key="6">
    <source>
        <dbReference type="ARBA" id="ARBA00023014"/>
    </source>
</evidence>
<dbReference type="GO" id="GO:0006284">
    <property type="term" value="P:base-excision repair"/>
    <property type="evidence" value="ECO:0007669"/>
    <property type="project" value="InterPro"/>
</dbReference>
<dbReference type="Gene3D" id="3.40.470.10">
    <property type="entry name" value="Uracil-DNA glycosylase-like domain"/>
    <property type="match status" value="1"/>
</dbReference>
<dbReference type="InterPro" id="IPR051536">
    <property type="entry name" value="UDG_Type-4/5"/>
</dbReference>
<evidence type="ECO:0000256" key="1">
    <source>
        <dbReference type="ARBA" id="ARBA00022485"/>
    </source>
</evidence>
<keyword evidence="4 11" id="KW-0378">Hydrolase</keyword>
<comment type="similarity">
    <text evidence="8">Belongs to the uracil-DNA glycosylase (UDG) superfamily. Type 5 (UDGb) family.</text>
</comment>
<dbReference type="GO" id="GO:0033958">
    <property type="term" value="F:DNA-deoxyinosine glycosylase activity"/>
    <property type="evidence" value="ECO:0007669"/>
    <property type="project" value="InterPro"/>
</dbReference>
<dbReference type="SMART" id="SM00987">
    <property type="entry name" value="UreE_C"/>
    <property type="match status" value="1"/>
</dbReference>
<evidence type="ECO:0000256" key="4">
    <source>
        <dbReference type="ARBA" id="ARBA00022801"/>
    </source>
</evidence>
<dbReference type="CDD" id="cd10031">
    <property type="entry name" value="UDG-F5_TTUDGB_like"/>
    <property type="match status" value="1"/>
</dbReference>
<proteinExistence type="inferred from homology"/>
<evidence type="ECO:0000256" key="8">
    <source>
        <dbReference type="ARBA" id="ARBA00023779"/>
    </source>
</evidence>
<sequence>MTSPPVKPAFLPGDAAEDCELCPRLVAFRAENIKKHPTFYNGPVPSFGDIDHEVLIVGLAPGMKGANQTGRPFTGDYAGDLLFATLSKFGYTNGTYAARAGDGLTLNNILITNAVRCVPPQNKTIAEEEHNCRPFLINRITGSGRLKIILALGLVAHNAVLRTFDQKLSAFKFAHGAMHSLGNDFGREITLIDSYHCSRYNVNTKRLTAEMFEDIFQKIEKFLQ</sequence>
<dbReference type="GO" id="GO:0046872">
    <property type="term" value="F:metal ion binding"/>
    <property type="evidence" value="ECO:0007669"/>
    <property type="project" value="UniProtKB-KW"/>
</dbReference>
<keyword evidence="11" id="KW-0326">Glycosidase</keyword>
<name>A0A3B0RH36_9ZZZZ</name>
<evidence type="ECO:0000256" key="5">
    <source>
        <dbReference type="ARBA" id="ARBA00023004"/>
    </source>
</evidence>
<evidence type="ECO:0000256" key="9">
    <source>
        <dbReference type="ARBA" id="ARBA00023887"/>
    </source>
</evidence>
<evidence type="ECO:0000313" key="11">
    <source>
        <dbReference type="EMBL" id="VAV91182.1"/>
    </source>
</evidence>
<keyword evidence="5" id="KW-0408">Iron</keyword>
<organism evidence="11">
    <name type="scientific">hydrothermal vent metagenome</name>
    <dbReference type="NCBI Taxonomy" id="652676"/>
    <lineage>
        <taxon>unclassified sequences</taxon>
        <taxon>metagenomes</taxon>
        <taxon>ecological metagenomes</taxon>
    </lineage>
</organism>
<keyword evidence="6" id="KW-0411">Iron-sulfur</keyword>
<evidence type="ECO:0000256" key="3">
    <source>
        <dbReference type="ARBA" id="ARBA00022763"/>
    </source>
</evidence>
<dbReference type="GO" id="GO:0051539">
    <property type="term" value="F:4 iron, 4 sulfur cluster binding"/>
    <property type="evidence" value="ECO:0007669"/>
    <property type="project" value="UniProtKB-KW"/>
</dbReference>
<dbReference type="InterPro" id="IPR036895">
    <property type="entry name" value="Uracil-DNA_glycosylase-like_sf"/>
</dbReference>
<feature type="domain" description="Uracil-DNA glycosylase-like" evidence="10">
    <location>
        <begin position="45"/>
        <end position="216"/>
    </location>
</feature>
<accession>A0A3B0RH36</accession>
<evidence type="ECO:0000259" key="10">
    <source>
        <dbReference type="SMART" id="SM00986"/>
    </source>
</evidence>
<keyword evidence="2" id="KW-0479">Metal-binding</keyword>
<reference evidence="11" key="1">
    <citation type="submission" date="2018-06" db="EMBL/GenBank/DDBJ databases">
        <authorList>
            <person name="Zhirakovskaya E."/>
        </authorList>
    </citation>
    <scope>NUCLEOTIDE SEQUENCE</scope>
</reference>
<evidence type="ECO:0000256" key="7">
    <source>
        <dbReference type="ARBA" id="ARBA00023204"/>
    </source>
</evidence>
<gene>
    <name evidence="11" type="ORF">MNBD_ALPHA01-1541</name>
</gene>
<dbReference type="PANTHER" id="PTHR33693">
    <property type="entry name" value="TYPE-5 URACIL-DNA GLYCOSYLASE"/>
    <property type="match status" value="1"/>
</dbReference>
<dbReference type="AlphaFoldDB" id="A0A3B0RH36"/>